<evidence type="ECO:0000313" key="2">
    <source>
        <dbReference type="Proteomes" id="UP001152622"/>
    </source>
</evidence>
<reference evidence="1" key="1">
    <citation type="journal article" date="2023" name="Science">
        <title>Genome structures resolve the early diversification of teleost fishes.</title>
        <authorList>
            <person name="Parey E."/>
            <person name="Louis A."/>
            <person name="Montfort J."/>
            <person name="Bouchez O."/>
            <person name="Roques C."/>
            <person name="Iampietro C."/>
            <person name="Lluch J."/>
            <person name="Castinel A."/>
            <person name="Donnadieu C."/>
            <person name="Desvignes T."/>
            <person name="Floi Bucao C."/>
            <person name="Jouanno E."/>
            <person name="Wen M."/>
            <person name="Mejri S."/>
            <person name="Dirks R."/>
            <person name="Jansen H."/>
            <person name="Henkel C."/>
            <person name="Chen W.J."/>
            <person name="Zahm M."/>
            <person name="Cabau C."/>
            <person name="Klopp C."/>
            <person name="Thompson A.W."/>
            <person name="Robinson-Rechavi M."/>
            <person name="Braasch I."/>
            <person name="Lecointre G."/>
            <person name="Bobe J."/>
            <person name="Postlethwait J.H."/>
            <person name="Berthelot C."/>
            <person name="Roest Crollius H."/>
            <person name="Guiguen Y."/>
        </authorList>
    </citation>
    <scope>NUCLEOTIDE SEQUENCE</scope>
    <source>
        <strain evidence="1">WJC10195</strain>
    </source>
</reference>
<organism evidence="1 2">
    <name type="scientific">Synaphobranchus kaupii</name>
    <name type="common">Kaup's arrowtooth eel</name>
    <dbReference type="NCBI Taxonomy" id="118154"/>
    <lineage>
        <taxon>Eukaryota</taxon>
        <taxon>Metazoa</taxon>
        <taxon>Chordata</taxon>
        <taxon>Craniata</taxon>
        <taxon>Vertebrata</taxon>
        <taxon>Euteleostomi</taxon>
        <taxon>Actinopterygii</taxon>
        <taxon>Neopterygii</taxon>
        <taxon>Teleostei</taxon>
        <taxon>Anguilliformes</taxon>
        <taxon>Synaphobranchidae</taxon>
        <taxon>Synaphobranchus</taxon>
    </lineage>
</organism>
<dbReference type="AlphaFoldDB" id="A0A9Q1J098"/>
<keyword evidence="2" id="KW-1185">Reference proteome</keyword>
<evidence type="ECO:0000313" key="1">
    <source>
        <dbReference type="EMBL" id="KAJ8361066.1"/>
    </source>
</evidence>
<dbReference type="EMBL" id="JAINUF010000005">
    <property type="protein sequence ID" value="KAJ8361066.1"/>
    <property type="molecule type" value="Genomic_DNA"/>
</dbReference>
<protein>
    <submittedName>
        <fullName evidence="1">Uncharacterized protein</fullName>
    </submittedName>
</protein>
<proteinExistence type="predicted"/>
<accession>A0A9Q1J098</accession>
<dbReference type="Proteomes" id="UP001152622">
    <property type="component" value="Chromosome 5"/>
</dbReference>
<sequence length="75" mass="7373">MEIRLKADFKSVSGAAGRDGALGSLGNPAALAPGTACSTTSLSPPVLSNTQIPEMTLLDTMAESAVVPKAATGTG</sequence>
<comment type="caution">
    <text evidence="1">The sequence shown here is derived from an EMBL/GenBank/DDBJ whole genome shotgun (WGS) entry which is preliminary data.</text>
</comment>
<gene>
    <name evidence="1" type="ORF">SKAU_G00175910</name>
</gene>
<name>A0A9Q1J098_SYNKA</name>